<gene>
    <name evidence="1" type="ORF">ASJ30_04715</name>
</gene>
<keyword evidence="2" id="KW-1185">Reference proteome</keyword>
<evidence type="ECO:0000313" key="2">
    <source>
        <dbReference type="Proteomes" id="UP000182938"/>
    </source>
</evidence>
<sequence>MTIYSTTVRAVHLVTNAAWFGGSLMGAVALNPASRVGDSAQERSRIADEGWTSWGPVQAGAIGVHLLSGLAIVADNKRRVAVHPPTTAAVVVKTALTGLALVASAAAYREGARLGRAQEACDRDPEAAQRVRDLSARMRWLQWATPMATGGLLVLDAALGEQQRGPAGLLDRASSLRRS</sequence>
<dbReference type="EMBL" id="CP013290">
    <property type="protein sequence ID" value="APH00922.1"/>
    <property type="molecule type" value="Genomic_DNA"/>
</dbReference>
<dbReference type="AlphaFoldDB" id="A0A1L3MF10"/>
<protein>
    <recommendedName>
        <fullName evidence="3">DUF4149 domain-containing protein</fullName>
    </recommendedName>
</protein>
<organism evidence="1 2">
    <name type="scientific">Janibacter indicus</name>
    <dbReference type="NCBI Taxonomy" id="857417"/>
    <lineage>
        <taxon>Bacteria</taxon>
        <taxon>Bacillati</taxon>
        <taxon>Actinomycetota</taxon>
        <taxon>Actinomycetes</taxon>
        <taxon>Micrococcales</taxon>
        <taxon>Intrasporangiaceae</taxon>
        <taxon>Janibacter</taxon>
    </lineage>
</organism>
<accession>A0A1L3MF10</accession>
<dbReference type="Proteomes" id="UP000182938">
    <property type="component" value="Chromosome"/>
</dbReference>
<dbReference type="KEGG" id="jte:ASJ30_04715"/>
<proteinExistence type="predicted"/>
<reference evidence="1 2" key="1">
    <citation type="submission" date="2015-11" db="EMBL/GenBank/DDBJ databases">
        <authorList>
            <person name="Zhang Y."/>
            <person name="Guo Z."/>
        </authorList>
    </citation>
    <scope>NUCLEOTIDE SEQUENCE [LARGE SCALE GENOMIC DNA]</scope>
    <source>
        <strain evidence="1 2">YFY001</strain>
    </source>
</reference>
<name>A0A1L3MF10_9MICO</name>
<evidence type="ECO:0008006" key="3">
    <source>
        <dbReference type="Google" id="ProtNLM"/>
    </source>
</evidence>
<evidence type="ECO:0000313" key="1">
    <source>
        <dbReference type="EMBL" id="APH00922.1"/>
    </source>
</evidence>
<dbReference type="RefSeq" id="WP_072624085.1">
    <property type="nucleotide sequence ID" value="NZ_CP013290.1"/>
</dbReference>